<evidence type="ECO:0000313" key="3">
    <source>
        <dbReference type="Proteomes" id="UP001367508"/>
    </source>
</evidence>
<feature type="compositionally biased region" description="Polar residues" evidence="1">
    <location>
        <begin position="55"/>
        <end position="71"/>
    </location>
</feature>
<accession>A0AAN9KC97</accession>
<dbReference type="EMBL" id="JAYMYQ010000009">
    <property type="protein sequence ID" value="KAK7314011.1"/>
    <property type="molecule type" value="Genomic_DNA"/>
</dbReference>
<evidence type="ECO:0000313" key="2">
    <source>
        <dbReference type="EMBL" id="KAK7314011.1"/>
    </source>
</evidence>
<organism evidence="2 3">
    <name type="scientific">Canavalia gladiata</name>
    <name type="common">Sword bean</name>
    <name type="synonym">Dolichos gladiatus</name>
    <dbReference type="NCBI Taxonomy" id="3824"/>
    <lineage>
        <taxon>Eukaryota</taxon>
        <taxon>Viridiplantae</taxon>
        <taxon>Streptophyta</taxon>
        <taxon>Embryophyta</taxon>
        <taxon>Tracheophyta</taxon>
        <taxon>Spermatophyta</taxon>
        <taxon>Magnoliopsida</taxon>
        <taxon>eudicotyledons</taxon>
        <taxon>Gunneridae</taxon>
        <taxon>Pentapetalae</taxon>
        <taxon>rosids</taxon>
        <taxon>fabids</taxon>
        <taxon>Fabales</taxon>
        <taxon>Fabaceae</taxon>
        <taxon>Papilionoideae</taxon>
        <taxon>50 kb inversion clade</taxon>
        <taxon>NPAAA clade</taxon>
        <taxon>indigoferoid/millettioid clade</taxon>
        <taxon>Phaseoleae</taxon>
        <taxon>Canavalia</taxon>
    </lineage>
</organism>
<name>A0AAN9KC97_CANGL</name>
<reference evidence="2 3" key="1">
    <citation type="submission" date="2024-01" db="EMBL/GenBank/DDBJ databases">
        <title>The genomes of 5 underutilized Papilionoideae crops provide insights into root nodulation and disease resistanc.</title>
        <authorList>
            <person name="Jiang F."/>
        </authorList>
    </citation>
    <scope>NUCLEOTIDE SEQUENCE [LARGE SCALE GENOMIC DNA]</scope>
    <source>
        <strain evidence="2">LVBAO_FW01</strain>
        <tissue evidence="2">Leaves</tissue>
    </source>
</reference>
<protein>
    <submittedName>
        <fullName evidence="2">Uncharacterized protein</fullName>
    </submittedName>
</protein>
<sequence>MTPIFYNLLPHFLNSRRKTPLSSLCNHHWFSMLGSASDSALKDRKESFLVISKSPIPSEQSPNPSEQTNYSPYEKFLSGQKTPSVQSDNSPEHGIKDIYEYPTNNIRQQYEVVYANPLQQATEIFTEDNPPQCYIM</sequence>
<dbReference type="AlphaFoldDB" id="A0AAN9KC97"/>
<feature type="compositionally biased region" description="Polar residues" evidence="1">
    <location>
        <begin position="79"/>
        <end position="89"/>
    </location>
</feature>
<gene>
    <name evidence="2" type="ORF">VNO77_39219</name>
</gene>
<evidence type="ECO:0000256" key="1">
    <source>
        <dbReference type="SAM" id="MobiDB-lite"/>
    </source>
</evidence>
<proteinExistence type="predicted"/>
<feature type="region of interest" description="Disordered" evidence="1">
    <location>
        <begin position="53"/>
        <end position="97"/>
    </location>
</feature>
<dbReference type="Proteomes" id="UP001367508">
    <property type="component" value="Unassembled WGS sequence"/>
</dbReference>
<comment type="caution">
    <text evidence="2">The sequence shown here is derived from an EMBL/GenBank/DDBJ whole genome shotgun (WGS) entry which is preliminary data.</text>
</comment>
<keyword evidence="3" id="KW-1185">Reference proteome</keyword>